<dbReference type="SMART" id="SM00086">
    <property type="entry name" value="PAC"/>
    <property type="match status" value="1"/>
</dbReference>
<evidence type="ECO:0000256" key="2">
    <source>
        <dbReference type="ARBA" id="ARBA00023224"/>
    </source>
</evidence>
<evidence type="ECO:0000259" key="9">
    <source>
        <dbReference type="PROSITE" id="PS50885"/>
    </source>
</evidence>
<feature type="region of interest" description="Disordered" evidence="5">
    <location>
        <begin position="770"/>
        <end position="796"/>
    </location>
</feature>
<evidence type="ECO:0000256" key="1">
    <source>
        <dbReference type="ARBA" id="ARBA00022481"/>
    </source>
</evidence>
<dbReference type="GO" id="GO:0007165">
    <property type="term" value="P:signal transduction"/>
    <property type="evidence" value="ECO:0007669"/>
    <property type="project" value="UniProtKB-KW"/>
</dbReference>
<dbReference type="FunFam" id="1.10.287.950:FF:000002">
    <property type="entry name" value="Methyl-accepting chemotaxis protein"/>
    <property type="match status" value="1"/>
</dbReference>
<evidence type="ECO:0000256" key="5">
    <source>
        <dbReference type="SAM" id="MobiDB-lite"/>
    </source>
</evidence>
<dbReference type="InterPro" id="IPR004090">
    <property type="entry name" value="Chemotax_Me-accpt_rcpt"/>
</dbReference>
<dbReference type="PROSITE" id="PS50885">
    <property type="entry name" value="HAMP"/>
    <property type="match status" value="3"/>
</dbReference>
<dbReference type="EMBL" id="FQUK01000029">
    <property type="protein sequence ID" value="SHF08444.1"/>
    <property type="molecule type" value="Genomic_DNA"/>
</dbReference>
<evidence type="ECO:0000256" key="6">
    <source>
        <dbReference type="SAM" id="Phobius"/>
    </source>
</evidence>
<feature type="domain" description="HAMP" evidence="9">
    <location>
        <begin position="422"/>
        <end position="468"/>
    </location>
</feature>
<feature type="transmembrane region" description="Helical" evidence="6">
    <location>
        <begin position="199"/>
        <end position="219"/>
    </location>
</feature>
<evidence type="ECO:0000259" key="7">
    <source>
        <dbReference type="PROSITE" id="PS50111"/>
    </source>
</evidence>
<dbReference type="InterPro" id="IPR051310">
    <property type="entry name" value="MCP_chemotaxis"/>
</dbReference>
<dbReference type="NCBIfam" id="TIGR00229">
    <property type="entry name" value="sensory_box"/>
    <property type="match status" value="1"/>
</dbReference>
<dbReference type="InterPro" id="IPR013655">
    <property type="entry name" value="PAS_fold_3"/>
</dbReference>
<dbReference type="SMART" id="SM00283">
    <property type="entry name" value="MA"/>
    <property type="match status" value="1"/>
</dbReference>
<dbReference type="Pfam" id="PF18947">
    <property type="entry name" value="HAMP_2"/>
    <property type="match status" value="1"/>
</dbReference>
<dbReference type="Pfam" id="PF00672">
    <property type="entry name" value="HAMP"/>
    <property type="match status" value="1"/>
</dbReference>
<reference evidence="11" key="1">
    <citation type="submission" date="2016-11" db="EMBL/GenBank/DDBJ databases">
        <authorList>
            <person name="Varghese N."/>
            <person name="Submissions S."/>
        </authorList>
    </citation>
    <scope>NUCLEOTIDE SEQUENCE [LARGE SCALE GENOMIC DNA]</scope>
    <source>
        <strain evidence="11">DSM 14834</strain>
    </source>
</reference>
<feature type="domain" description="Methyl-accepting transducer" evidence="7">
    <location>
        <begin position="518"/>
        <end position="747"/>
    </location>
</feature>
<dbReference type="GO" id="GO:0004888">
    <property type="term" value="F:transmembrane signaling receptor activity"/>
    <property type="evidence" value="ECO:0007669"/>
    <property type="project" value="InterPro"/>
</dbReference>
<dbReference type="InterPro" id="IPR035965">
    <property type="entry name" value="PAS-like_dom_sf"/>
</dbReference>
<keyword evidence="2 4" id="KW-0807">Transducer</keyword>
<dbReference type="PANTHER" id="PTHR43531:SF14">
    <property type="entry name" value="METHYL-ACCEPTING CHEMOTAXIS PROTEIN I-RELATED"/>
    <property type="match status" value="1"/>
</dbReference>
<dbReference type="Proteomes" id="UP000242857">
    <property type="component" value="Unassembled WGS sequence"/>
</dbReference>
<dbReference type="Gene3D" id="1.20.120.30">
    <property type="entry name" value="Aspartate receptor, ligand-binding domain"/>
    <property type="match status" value="1"/>
</dbReference>
<evidence type="ECO:0000259" key="8">
    <source>
        <dbReference type="PROSITE" id="PS50112"/>
    </source>
</evidence>
<dbReference type="InterPro" id="IPR000014">
    <property type="entry name" value="PAS"/>
</dbReference>
<evidence type="ECO:0000256" key="4">
    <source>
        <dbReference type="PROSITE-ProRule" id="PRU00284"/>
    </source>
</evidence>
<feature type="domain" description="HAMP" evidence="9">
    <location>
        <begin position="244"/>
        <end position="296"/>
    </location>
</feature>
<dbReference type="CDD" id="cd06225">
    <property type="entry name" value="HAMP"/>
    <property type="match status" value="1"/>
</dbReference>
<dbReference type="Pfam" id="PF13682">
    <property type="entry name" value="CZB"/>
    <property type="match status" value="1"/>
</dbReference>
<gene>
    <name evidence="10" type="ORF">SAMN02745204_01758</name>
</gene>
<dbReference type="GO" id="GO:0006935">
    <property type="term" value="P:chemotaxis"/>
    <property type="evidence" value="ECO:0007669"/>
    <property type="project" value="InterPro"/>
</dbReference>
<dbReference type="PROSITE" id="PS50111">
    <property type="entry name" value="CHEMOTAXIS_TRANSDUC_2"/>
    <property type="match status" value="1"/>
</dbReference>
<dbReference type="SMART" id="SM00091">
    <property type="entry name" value="PAS"/>
    <property type="match status" value="2"/>
</dbReference>
<comment type="similarity">
    <text evidence="3">Belongs to the methyl-accepting chemotaxis (MCP) protein family.</text>
</comment>
<protein>
    <submittedName>
        <fullName evidence="10">Methyl-accepting chemotaxis sensory transducer with Pas/Pac sensor</fullName>
    </submittedName>
</protein>
<feature type="domain" description="HAMP" evidence="9">
    <location>
        <begin position="470"/>
        <end position="513"/>
    </location>
</feature>
<dbReference type="CDD" id="cd11386">
    <property type="entry name" value="MCP_signal"/>
    <property type="match status" value="1"/>
</dbReference>
<dbReference type="InterPro" id="IPR004089">
    <property type="entry name" value="MCPsignal_dom"/>
</dbReference>
<dbReference type="SUPFAM" id="SSF58104">
    <property type="entry name" value="Methyl-accepting chemotaxis protein (MCP) signaling domain"/>
    <property type="match status" value="1"/>
</dbReference>
<dbReference type="PANTHER" id="PTHR43531">
    <property type="entry name" value="PROTEIN ICFG"/>
    <property type="match status" value="1"/>
</dbReference>
<dbReference type="CDD" id="cd00130">
    <property type="entry name" value="PAS"/>
    <property type="match status" value="1"/>
</dbReference>
<feature type="region of interest" description="Disordered" evidence="5">
    <location>
        <begin position="1"/>
        <end position="37"/>
    </location>
</feature>
<proteinExistence type="inferred from homology"/>
<dbReference type="AlphaFoldDB" id="A0A1M4YRM0"/>
<dbReference type="STRING" id="213588.SAMN02745204_01758"/>
<dbReference type="SMART" id="SM00304">
    <property type="entry name" value="HAMP"/>
    <property type="match status" value="2"/>
</dbReference>
<dbReference type="RefSeq" id="WP_072756212.1">
    <property type="nucleotide sequence ID" value="NZ_FQUK01000029.1"/>
</dbReference>
<evidence type="ECO:0000256" key="3">
    <source>
        <dbReference type="ARBA" id="ARBA00029447"/>
    </source>
</evidence>
<dbReference type="GO" id="GO:0005886">
    <property type="term" value="C:plasma membrane"/>
    <property type="evidence" value="ECO:0007669"/>
    <property type="project" value="TreeGrafter"/>
</dbReference>
<dbReference type="SUPFAM" id="SSF55785">
    <property type="entry name" value="PYP-like sensor domain (PAS domain)"/>
    <property type="match status" value="1"/>
</dbReference>
<feature type="domain" description="PAS" evidence="8">
    <location>
        <begin position="54"/>
        <end position="89"/>
    </location>
</feature>
<keyword evidence="6" id="KW-0812">Transmembrane</keyword>
<dbReference type="Gene3D" id="6.10.340.10">
    <property type="match status" value="1"/>
</dbReference>
<dbReference type="PRINTS" id="PR00260">
    <property type="entry name" value="CHEMTRNSDUCR"/>
</dbReference>
<keyword evidence="1" id="KW-0488">Methylation</keyword>
<dbReference type="InterPro" id="IPR025991">
    <property type="entry name" value="Chemoreceptor_zinc-bind_dom"/>
</dbReference>
<evidence type="ECO:0000313" key="11">
    <source>
        <dbReference type="Proteomes" id="UP000242857"/>
    </source>
</evidence>
<keyword evidence="6" id="KW-1133">Transmembrane helix</keyword>
<keyword evidence="6" id="KW-0472">Membrane</keyword>
<dbReference type="PROSITE" id="PS50112">
    <property type="entry name" value="PAS"/>
    <property type="match status" value="1"/>
</dbReference>
<dbReference type="Gene3D" id="1.10.287.950">
    <property type="entry name" value="Methyl-accepting chemotaxis protein"/>
    <property type="match status" value="1"/>
</dbReference>
<sequence>MAVPAAELDRNASSQTAPARSGPRSLSREELRRRPVTGREVPFRDGDLIVSRTDLRGVITYVNPYFCEISGYTPAELIGQPHSIIRHPDMPPEAFADLWATLKKGRPWVGMVKNRCKNGDHYWVEAHVTPLVDARGEVVGYQSVRRKPSRARVEEAERDYAALRAGRLQDVVLRNGHLVRVPWWERLNPLWKLRLPVRLALFALVGPALALVLMLRLGGAHALDWGLWGAGLAFLLYSAWWLSRDVVGRLDEAVDALRRIARNDFTGPIDVSRSDEVGRILQGIKSLQIRLGFEVEDLKQTGERNQRVRDGLDATSTGMLLTDAAGRVEFANRALLQSLVRAGVLAREEADLVVGHPLTALHPELAGWQALLDGLTGERHEVVELGERTFAVLLKPSLNASGERIGSVLEWRDRTEELLLEDEIGQMVEAASRGELGRRLDEAGKQGFFLQLARSLNALLDGLQGALAGIQHVLQGLAEGDLTRRVEGEWAGAFGQMAEDANRTVDALIRIIGEIRAASDSIGAAAGEIAAGNSDLSARTEQQAAALEETASSMEELTSTVKQNADNARQANQLAQGAASVAESGGQVVQQVVSTMSEIQASSRRIADIIGVIDGIAFQTNILALNAAVEAARAGEQGRGFAVVAAEVRSLAQRSANAAKEIKQLITDSVMKVEEGSALVDQAGRTMSEIVGSVKRVTDIMAEISAASQEQSAGIEQVNQAITQMDEGTQQNAALVEQAAASAESMRQQAEALAEAVAAFRLAAQQQASARAAARPAAPAHTHTHAHAHGGAAGHAQEGTIASFEDMIEKHAQWKLRLKTYLRGGGEPLDPDTVQKDNVCALGQWLYGKGQQVQHLPEYQKLKEHHRQFHAVAAQVVREHQRGNHAQAQTLLSGEFTRKTQETVAAIRALRDAVEGRRHAH</sequence>
<keyword evidence="11" id="KW-1185">Reference proteome</keyword>
<feature type="transmembrane region" description="Helical" evidence="6">
    <location>
        <begin position="225"/>
        <end position="242"/>
    </location>
</feature>
<dbReference type="InterPro" id="IPR003660">
    <property type="entry name" value="HAMP_dom"/>
</dbReference>
<dbReference type="InterPro" id="IPR001610">
    <property type="entry name" value="PAC"/>
</dbReference>
<accession>A0A1M4YRM0</accession>
<dbReference type="Pfam" id="PF00015">
    <property type="entry name" value="MCPsignal"/>
    <property type="match status" value="1"/>
</dbReference>
<dbReference type="Gene3D" id="3.30.450.20">
    <property type="entry name" value="PAS domain"/>
    <property type="match status" value="2"/>
</dbReference>
<name>A0A1M4YRM0_9GAMM</name>
<organism evidence="10 11">
    <name type="scientific">Thermomonas hydrothermalis</name>
    <dbReference type="NCBI Taxonomy" id="213588"/>
    <lineage>
        <taxon>Bacteria</taxon>
        <taxon>Pseudomonadati</taxon>
        <taxon>Pseudomonadota</taxon>
        <taxon>Gammaproteobacteria</taxon>
        <taxon>Lysobacterales</taxon>
        <taxon>Lysobacteraceae</taxon>
        <taxon>Thermomonas</taxon>
    </lineage>
</organism>
<dbReference type="Pfam" id="PF08447">
    <property type="entry name" value="PAS_3"/>
    <property type="match status" value="1"/>
</dbReference>
<evidence type="ECO:0000313" key="10">
    <source>
        <dbReference type="EMBL" id="SHF08444.1"/>
    </source>
</evidence>
<feature type="compositionally biased region" description="Low complexity" evidence="5">
    <location>
        <begin position="770"/>
        <end position="781"/>
    </location>
</feature>